<organism evidence="2 3">
    <name type="scientific">Turnera subulata</name>
    <dbReference type="NCBI Taxonomy" id="218843"/>
    <lineage>
        <taxon>Eukaryota</taxon>
        <taxon>Viridiplantae</taxon>
        <taxon>Streptophyta</taxon>
        <taxon>Embryophyta</taxon>
        <taxon>Tracheophyta</taxon>
        <taxon>Spermatophyta</taxon>
        <taxon>Magnoliopsida</taxon>
        <taxon>eudicotyledons</taxon>
        <taxon>Gunneridae</taxon>
        <taxon>Pentapetalae</taxon>
        <taxon>rosids</taxon>
        <taxon>fabids</taxon>
        <taxon>Malpighiales</taxon>
        <taxon>Passifloraceae</taxon>
        <taxon>Turnera</taxon>
    </lineage>
</organism>
<reference evidence="2" key="1">
    <citation type="submission" date="2022-02" db="EMBL/GenBank/DDBJ databases">
        <authorList>
            <person name="Henning P.M."/>
            <person name="McCubbin A.G."/>
            <person name="Shore J.S."/>
        </authorList>
    </citation>
    <scope>NUCLEOTIDE SEQUENCE</scope>
    <source>
        <strain evidence="2">F60SS</strain>
        <tissue evidence="2">Leaves</tissue>
    </source>
</reference>
<protein>
    <submittedName>
        <fullName evidence="2">Uncharacterized protein</fullName>
    </submittedName>
</protein>
<proteinExistence type="predicted"/>
<comment type="caution">
    <text evidence="2">The sequence shown here is derived from an EMBL/GenBank/DDBJ whole genome shotgun (WGS) entry which is preliminary data.</text>
</comment>
<evidence type="ECO:0000313" key="3">
    <source>
        <dbReference type="Proteomes" id="UP001141552"/>
    </source>
</evidence>
<feature type="region of interest" description="Disordered" evidence="1">
    <location>
        <begin position="1"/>
        <end position="27"/>
    </location>
</feature>
<keyword evidence="3" id="KW-1185">Reference proteome</keyword>
<dbReference type="EMBL" id="JAKUCV010000842">
    <property type="protein sequence ID" value="KAJ4848672.1"/>
    <property type="molecule type" value="Genomic_DNA"/>
</dbReference>
<evidence type="ECO:0000256" key="1">
    <source>
        <dbReference type="SAM" id="MobiDB-lite"/>
    </source>
</evidence>
<sequence>MVATFVGNHPHSRENTALEKPINRPRNVGKEGRWEEMEVGGGVVQEKDGREVANQIEEGAKKGSLEAMGRNSLLEVSQCEWWLCVE</sequence>
<evidence type="ECO:0000313" key="2">
    <source>
        <dbReference type="EMBL" id="KAJ4848672.1"/>
    </source>
</evidence>
<dbReference type="AlphaFoldDB" id="A0A9Q0JPT8"/>
<reference evidence="2" key="2">
    <citation type="journal article" date="2023" name="Plants (Basel)">
        <title>Annotation of the Turnera subulata (Passifloraceae) Draft Genome Reveals the S-Locus Evolved after the Divergence of Turneroideae from Passifloroideae in a Stepwise Manner.</title>
        <authorList>
            <person name="Henning P.M."/>
            <person name="Roalson E.H."/>
            <person name="Mir W."/>
            <person name="McCubbin A.G."/>
            <person name="Shore J.S."/>
        </authorList>
    </citation>
    <scope>NUCLEOTIDE SEQUENCE</scope>
    <source>
        <strain evidence="2">F60SS</strain>
    </source>
</reference>
<dbReference type="Proteomes" id="UP001141552">
    <property type="component" value="Unassembled WGS sequence"/>
</dbReference>
<accession>A0A9Q0JPT8</accession>
<gene>
    <name evidence="2" type="ORF">Tsubulata_041438</name>
</gene>
<name>A0A9Q0JPT8_9ROSI</name>